<dbReference type="PANTHER" id="PTHR19846:SF0">
    <property type="entry name" value="PRE-MRNA PROCESSING FACTOR 4"/>
    <property type="match status" value="1"/>
</dbReference>
<organism evidence="5 6">
    <name type="scientific">Genlisea aurea</name>
    <dbReference type="NCBI Taxonomy" id="192259"/>
    <lineage>
        <taxon>Eukaryota</taxon>
        <taxon>Viridiplantae</taxon>
        <taxon>Streptophyta</taxon>
        <taxon>Embryophyta</taxon>
        <taxon>Tracheophyta</taxon>
        <taxon>Spermatophyta</taxon>
        <taxon>Magnoliopsida</taxon>
        <taxon>eudicotyledons</taxon>
        <taxon>Gunneridae</taxon>
        <taxon>Pentapetalae</taxon>
        <taxon>asterids</taxon>
        <taxon>lamiids</taxon>
        <taxon>Lamiales</taxon>
        <taxon>Lentibulariaceae</taxon>
        <taxon>Genlisea</taxon>
    </lineage>
</organism>
<keyword evidence="1 3" id="KW-0853">WD repeat</keyword>
<dbReference type="SUPFAM" id="SSF50978">
    <property type="entry name" value="WD40 repeat-like"/>
    <property type="match status" value="1"/>
</dbReference>
<dbReference type="InterPro" id="IPR001680">
    <property type="entry name" value="WD40_rpt"/>
</dbReference>
<comment type="caution">
    <text evidence="5">The sequence shown here is derived from an EMBL/GenBank/DDBJ whole genome shotgun (WGS) entry which is preliminary data.</text>
</comment>
<evidence type="ECO:0000256" key="2">
    <source>
        <dbReference type="ARBA" id="ARBA00022737"/>
    </source>
</evidence>
<keyword evidence="2" id="KW-0677">Repeat</keyword>
<dbReference type="Pfam" id="PF00400">
    <property type="entry name" value="WD40"/>
    <property type="match status" value="1"/>
</dbReference>
<gene>
    <name evidence="5" type="ORF">M569_04053</name>
</gene>
<evidence type="ECO:0000256" key="1">
    <source>
        <dbReference type="ARBA" id="ARBA00022574"/>
    </source>
</evidence>
<feature type="repeat" description="WD" evidence="3">
    <location>
        <begin position="258"/>
        <end position="299"/>
    </location>
</feature>
<keyword evidence="6" id="KW-1185">Reference proteome</keyword>
<feature type="compositionally biased region" description="Gly residues" evidence="4">
    <location>
        <begin position="1"/>
        <end position="10"/>
    </location>
</feature>
<dbReference type="PROSITE" id="PS50082">
    <property type="entry name" value="WD_REPEATS_2"/>
    <property type="match status" value="1"/>
</dbReference>
<dbReference type="GO" id="GO:0046540">
    <property type="term" value="C:U4/U6 x U5 tri-snRNP complex"/>
    <property type="evidence" value="ECO:0007669"/>
    <property type="project" value="TreeGrafter"/>
</dbReference>
<protein>
    <submittedName>
        <fullName evidence="5">Uncharacterized protein</fullName>
    </submittedName>
</protein>
<dbReference type="GO" id="GO:0030621">
    <property type="term" value="F:U4 snRNA binding"/>
    <property type="evidence" value="ECO:0007669"/>
    <property type="project" value="TreeGrafter"/>
</dbReference>
<dbReference type="InterPro" id="IPR036322">
    <property type="entry name" value="WD40_repeat_dom_sf"/>
</dbReference>
<dbReference type="GO" id="GO:0017070">
    <property type="term" value="F:U6 snRNA binding"/>
    <property type="evidence" value="ECO:0007669"/>
    <property type="project" value="TreeGrafter"/>
</dbReference>
<evidence type="ECO:0000313" key="5">
    <source>
        <dbReference type="EMBL" id="EPS70708.1"/>
    </source>
</evidence>
<dbReference type="Proteomes" id="UP000015453">
    <property type="component" value="Unassembled WGS sequence"/>
</dbReference>
<evidence type="ECO:0000256" key="4">
    <source>
        <dbReference type="SAM" id="MobiDB-lite"/>
    </source>
</evidence>
<accession>S8E4L2</accession>
<evidence type="ECO:0000256" key="3">
    <source>
        <dbReference type="PROSITE-ProRule" id="PRU00221"/>
    </source>
</evidence>
<reference evidence="5 6" key="1">
    <citation type="journal article" date="2013" name="BMC Genomics">
        <title>The miniature genome of a carnivorous plant Genlisea aurea contains a low number of genes and short non-coding sequences.</title>
        <authorList>
            <person name="Leushkin E.V."/>
            <person name="Sutormin R.A."/>
            <person name="Nabieva E.R."/>
            <person name="Penin A.A."/>
            <person name="Kondrashov A.S."/>
            <person name="Logacheva M.D."/>
        </authorList>
    </citation>
    <scope>NUCLEOTIDE SEQUENCE [LARGE SCALE GENOMIC DNA]</scope>
</reference>
<dbReference type="Gene3D" id="2.130.10.10">
    <property type="entry name" value="YVTN repeat-like/Quinoprotein amine dehydrogenase"/>
    <property type="match status" value="1"/>
</dbReference>
<sequence>MAAGEDGGAYGVDSISLEPTPAPVISNTVIPPNSAPITRPHIAQSGDFRSSAADSENEDSGPSRIAKASNQEYQVSEESKLARDRQEKVVQELMTKRRAAALAVPTNDNAVRARLRRLGQLDKLMKADEDEEAAVSTAAAPSEHEEDMREIAKYSLVKAAKRLSSARRKIDDPDEDLDAEIEWSLKQAAGLVLECRDRLAMIGRSRDVPSQMMGKLLQLGNLRFSFLLTGVAKLWSMPGVNFRGQETAKLWNAQGTALRTFKGHLDRLSFHPMGNFLGTASFDRTWRLWDVETGQELLLQEGHSRSVCMGSIFIGMAPWQRLADSMLLLVYGT</sequence>
<dbReference type="PROSITE" id="PS00678">
    <property type="entry name" value="WD_REPEATS_1"/>
    <property type="match status" value="1"/>
</dbReference>
<dbReference type="InterPro" id="IPR019775">
    <property type="entry name" value="WD40_repeat_CS"/>
</dbReference>
<dbReference type="AlphaFoldDB" id="S8E4L2"/>
<dbReference type="GO" id="GO:0000398">
    <property type="term" value="P:mRNA splicing, via spliceosome"/>
    <property type="evidence" value="ECO:0007669"/>
    <property type="project" value="TreeGrafter"/>
</dbReference>
<dbReference type="EMBL" id="AUSU01001572">
    <property type="protein sequence ID" value="EPS70708.1"/>
    <property type="molecule type" value="Genomic_DNA"/>
</dbReference>
<dbReference type="PANTHER" id="PTHR19846">
    <property type="entry name" value="WD40 REPEAT PROTEIN"/>
    <property type="match status" value="1"/>
</dbReference>
<name>S8E4L2_9LAMI</name>
<proteinExistence type="predicted"/>
<evidence type="ECO:0000313" key="6">
    <source>
        <dbReference type="Proteomes" id="UP000015453"/>
    </source>
</evidence>
<feature type="region of interest" description="Disordered" evidence="4">
    <location>
        <begin position="1"/>
        <end position="82"/>
    </location>
</feature>
<dbReference type="SMART" id="SM00320">
    <property type="entry name" value="WD40"/>
    <property type="match status" value="1"/>
</dbReference>
<dbReference type="InterPro" id="IPR015943">
    <property type="entry name" value="WD40/YVTN_repeat-like_dom_sf"/>
</dbReference>
<dbReference type="OrthoDB" id="540662at2759"/>